<proteinExistence type="predicted"/>
<dbReference type="AlphaFoldDB" id="A0A8H5NN43"/>
<keyword evidence="2" id="KW-1185">Reference proteome</keyword>
<accession>A0A8H5NN43</accession>
<dbReference type="EMBL" id="JAAOAQ010000008">
    <property type="protein sequence ID" value="KAF5571689.1"/>
    <property type="molecule type" value="Genomic_DNA"/>
</dbReference>
<dbReference type="Proteomes" id="UP000582016">
    <property type="component" value="Unassembled WGS sequence"/>
</dbReference>
<dbReference type="OrthoDB" id="5091382at2759"/>
<evidence type="ECO:0000313" key="1">
    <source>
        <dbReference type="EMBL" id="KAF5571689.1"/>
    </source>
</evidence>
<name>A0A8H5NN43_9HYPO</name>
<sequence>MVETESTTRGFKQDNPGRFLCPVDGTGALPSRRRLTHNIGITQAFPELNSLLDAKGAGKMVEIESTTRGFKQDHHGRFLCPVDATGLPPYLAHSITQVSGLRQEYLVEVFHRVIFVFTSSQIMKLFSQFVRAQFNLDPAQVPHLRAQAKIFHTDSFPQGIHLPRHRMTQVAHGDWEGAYPHVRA</sequence>
<gene>
    <name evidence="1" type="ORF">FPHYL_223</name>
</gene>
<evidence type="ECO:0000313" key="2">
    <source>
        <dbReference type="Proteomes" id="UP000582016"/>
    </source>
</evidence>
<organism evidence="1 2">
    <name type="scientific">Fusarium phyllophilum</name>
    <dbReference type="NCBI Taxonomy" id="47803"/>
    <lineage>
        <taxon>Eukaryota</taxon>
        <taxon>Fungi</taxon>
        <taxon>Dikarya</taxon>
        <taxon>Ascomycota</taxon>
        <taxon>Pezizomycotina</taxon>
        <taxon>Sordariomycetes</taxon>
        <taxon>Hypocreomycetidae</taxon>
        <taxon>Hypocreales</taxon>
        <taxon>Nectriaceae</taxon>
        <taxon>Fusarium</taxon>
        <taxon>Fusarium fujikuroi species complex</taxon>
    </lineage>
</organism>
<protein>
    <submittedName>
        <fullName evidence="1">Uncharacterized protein</fullName>
    </submittedName>
</protein>
<comment type="caution">
    <text evidence="1">The sequence shown here is derived from an EMBL/GenBank/DDBJ whole genome shotgun (WGS) entry which is preliminary data.</text>
</comment>
<reference evidence="1 2" key="1">
    <citation type="submission" date="2020-05" db="EMBL/GenBank/DDBJ databases">
        <title>Identification and distribution of gene clusters putatively required for synthesis of sphingolipid metabolism inhibitors in phylogenetically diverse species of the filamentous fungus Fusarium.</title>
        <authorList>
            <person name="Kim H.-S."/>
            <person name="Busman M."/>
            <person name="Brown D.W."/>
            <person name="Divon H."/>
            <person name="Uhlig S."/>
            <person name="Proctor R.H."/>
        </authorList>
    </citation>
    <scope>NUCLEOTIDE SEQUENCE [LARGE SCALE GENOMIC DNA]</scope>
    <source>
        <strain evidence="1 2">NRRL 13617</strain>
    </source>
</reference>